<keyword evidence="4 7" id="KW-0863">Zinc-finger</keyword>
<dbReference type="SMART" id="SM00105">
    <property type="entry name" value="ArfGap"/>
    <property type="match status" value="1"/>
</dbReference>
<sequence>GTSDWSYEFQLISIERTWNFEAPSAGERDEWVQRIEEATLSRLQSNEVNKRSRQSDSAVLGVQAIRPMHEDCVSNRDSSQSNLEDNKQYVASIKAVMGNQTCADCNSANPEWASLNLGILVCIGCSGVHRQLGTHISRVRSLTLDKWSPELVSVMRAIGNTLANAVWEAATPINAGAR</sequence>
<keyword evidence="5" id="KW-0862">Zinc</keyword>
<dbReference type="PANTHER" id="PTHR45819:SF5">
    <property type="entry name" value="CENTAURIN-GAMMA-1A"/>
    <property type="match status" value="1"/>
</dbReference>
<evidence type="ECO:0000259" key="8">
    <source>
        <dbReference type="PROSITE" id="PS50003"/>
    </source>
</evidence>
<comment type="similarity">
    <text evidence="1">Belongs to the centaurin gamma-like family.</text>
</comment>
<keyword evidence="3" id="KW-0479">Metal-binding</keyword>
<dbReference type="AlphaFoldDB" id="A0ABD2PL67"/>
<dbReference type="InterPro" id="IPR011993">
    <property type="entry name" value="PH-like_dom_sf"/>
</dbReference>
<dbReference type="InterPro" id="IPR051282">
    <property type="entry name" value="Arf-GAP_GTPase_ANK_PH"/>
</dbReference>
<dbReference type="EMBL" id="JBJKFK010005539">
    <property type="protein sequence ID" value="KAL3308270.1"/>
    <property type="molecule type" value="Genomic_DNA"/>
</dbReference>
<gene>
    <name evidence="10" type="primary">AGAP2_1</name>
    <name evidence="10" type="ORF">Ciccas_013200</name>
</gene>
<evidence type="ECO:0000256" key="1">
    <source>
        <dbReference type="ARBA" id="ARBA00005430"/>
    </source>
</evidence>
<accession>A0ABD2PL67</accession>
<evidence type="ECO:0000313" key="11">
    <source>
        <dbReference type="Proteomes" id="UP001626550"/>
    </source>
</evidence>
<dbReference type="GO" id="GO:0008270">
    <property type="term" value="F:zinc ion binding"/>
    <property type="evidence" value="ECO:0007669"/>
    <property type="project" value="UniProtKB-KW"/>
</dbReference>
<name>A0ABD2PL67_9PLAT</name>
<dbReference type="Gene3D" id="1.10.220.150">
    <property type="entry name" value="Arf GTPase activating protein"/>
    <property type="match status" value="1"/>
</dbReference>
<feature type="domain" description="PH" evidence="8">
    <location>
        <begin position="1"/>
        <end position="40"/>
    </location>
</feature>
<dbReference type="FunFam" id="1.10.220.150:FF:000009">
    <property type="entry name" value="stromal membrane-associated protein 1 isoform X1"/>
    <property type="match status" value="1"/>
</dbReference>
<evidence type="ECO:0000256" key="5">
    <source>
        <dbReference type="ARBA" id="ARBA00022833"/>
    </source>
</evidence>
<keyword evidence="6" id="KW-0040">ANK repeat</keyword>
<dbReference type="PRINTS" id="PR00405">
    <property type="entry name" value="REVINTRACTNG"/>
</dbReference>
<organism evidence="10 11">
    <name type="scientific">Cichlidogyrus casuarinus</name>
    <dbReference type="NCBI Taxonomy" id="1844966"/>
    <lineage>
        <taxon>Eukaryota</taxon>
        <taxon>Metazoa</taxon>
        <taxon>Spiralia</taxon>
        <taxon>Lophotrochozoa</taxon>
        <taxon>Platyhelminthes</taxon>
        <taxon>Monogenea</taxon>
        <taxon>Monopisthocotylea</taxon>
        <taxon>Dactylogyridea</taxon>
        <taxon>Ancyrocephalidae</taxon>
        <taxon>Cichlidogyrus</taxon>
    </lineage>
</organism>
<feature type="domain" description="Arf-GAP" evidence="9">
    <location>
        <begin position="87"/>
        <end position="169"/>
    </location>
</feature>
<evidence type="ECO:0000259" key="9">
    <source>
        <dbReference type="PROSITE" id="PS50115"/>
    </source>
</evidence>
<dbReference type="InterPro" id="IPR037278">
    <property type="entry name" value="ARFGAP/RecO"/>
</dbReference>
<dbReference type="GO" id="GO:0005096">
    <property type="term" value="F:GTPase activator activity"/>
    <property type="evidence" value="ECO:0007669"/>
    <property type="project" value="UniProtKB-KW"/>
</dbReference>
<evidence type="ECO:0000256" key="3">
    <source>
        <dbReference type="ARBA" id="ARBA00022723"/>
    </source>
</evidence>
<comment type="caution">
    <text evidence="10">The sequence shown here is derived from an EMBL/GenBank/DDBJ whole genome shotgun (WGS) entry which is preliminary data.</text>
</comment>
<dbReference type="PROSITE" id="PS50115">
    <property type="entry name" value="ARFGAP"/>
    <property type="match status" value="1"/>
</dbReference>
<reference evidence="10 11" key="1">
    <citation type="submission" date="2024-11" db="EMBL/GenBank/DDBJ databases">
        <title>Adaptive evolution of stress response genes in parasites aligns with host niche diversity.</title>
        <authorList>
            <person name="Hahn C."/>
            <person name="Resl P."/>
        </authorList>
    </citation>
    <scope>NUCLEOTIDE SEQUENCE [LARGE SCALE GENOMIC DNA]</scope>
    <source>
        <strain evidence="10">EGGRZ-B1_66</strain>
        <tissue evidence="10">Body</tissue>
    </source>
</reference>
<feature type="non-terminal residue" evidence="10">
    <location>
        <position position="1"/>
    </location>
</feature>
<dbReference type="Proteomes" id="UP001626550">
    <property type="component" value="Unassembled WGS sequence"/>
</dbReference>
<evidence type="ECO:0000313" key="10">
    <source>
        <dbReference type="EMBL" id="KAL3308270.1"/>
    </source>
</evidence>
<dbReference type="InterPro" id="IPR001164">
    <property type="entry name" value="ArfGAP_dom"/>
</dbReference>
<dbReference type="InterPro" id="IPR038508">
    <property type="entry name" value="ArfGAP_dom_sf"/>
</dbReference>
<feature type="non-terminal residue" evidence="10">
    <location>
        <position position="178"/>
    </location>
</feature>
<evidence type="ECO:0000256" key="6">
    <source>
        <dbReference type="ARBA" id="ARBA00023043"/>
    </source>
</evidence>
<dbReference type="Gene3D" id="2.30.29.30">
    <property type="entry name" value="Pleckstrin-homology domain (PH domain)/Phosphotyrosine-binding domain (PTB)"/>
    <property type="match status" value="1"/>
</dbReference>
<dbReference type="PROSITE" id="PS50003">
    <property type="entry name" value="PH_DOMAIN"/>
    <property type="match status" value="1"/>
</dbReference>
<dbReference type="InterPro" id="IPR001849">
    <property type="entry name" value="PH_domain"/>
</dbReference>
<evidence type="ECO:0000256" key="7">
    <source>
        <dbReference type="PROSITE-ProRule" id="PRU00288"/>
    </source>
</evidence>
<evidence type="ECO:0000256" key="4">
    <source>
        <dbReference type="ARBA" id="ARBA00022771"/>
    </source>
</evidence>
<keyword evidence="11" id="KW-1185">Reference proteome</keyword>
<evidence type="ECO:0000256" key="2">
    <source>
        <dbReference type="ARBA" id="ARBA00022468"/>
    </source>
</evidence>
<protein>
    <submittedName>
        <fullName evidence="10">Arf-GAP with GTPase, ANK repeat and PH domain-containing protein 2</fullName>
    </submittedName>
</protein>
<dbReference type="Pfam" id="PF01412">
    <property type="entry name" value="ArfGap"/>
    <property type="match status" value="1"/>
</dbReference>
<proteinExistence type="inferred from homology"/>
<dbReference type="SUPFAM" id="SSF50729">
    <property type="entry name" value="PH domain-like"/>
    <property type="match status" value="1"/>
</dbReference>
<dbReference type="PANTHER" id="PTHR45819">
    <property type="entry name" value="CENTAURIN-GAMMA-1A"/>
    <property type="match status" value="1"/>
</dbReference>
<dbReference type="SUPFAM" id="SSF57863">
    <property type="entry name" value="ArfGap/RecO-like zinc finger"/>
    <property type="match status" value="1"/>
</dbReference>
<keyword evidence="2" id="KW-0343">GTPase activation</keyword>